<keyword evidence="2" id="KW-0472">Membrane</keyword>
<comment type="caution">
    <text evidence="3">The sequence shown here is derived from an EMBL/GenBank/DDBJ whole genome shotgun (WGS) entry which is preliminary data.</text>
</comment>
<dbReference type="EMBL" id="QRAN01000003">
    <property type="protein sequence ID" value="RLQ23216.1"/>
    <property type="molecule type" value="Genomic_DNA"/>
</dbReference>
<gene>
    <name evidence="3" type="ORF">DWB85_04425</name>
</gene>
<feature type="region of interest" description="Disordered" evidence="1">
    <location>
        <begin position="1"/>
        <end position="21"/>
    </location>
</feature>
<keyword evidence="3" id="KW-0808">Transferase</keyword>
<keyword evidence="2" id="KW-0812">Transmembrane</keyword>
<dbReference type="AlphaFoldDB" id="A0A3L7E128"/>
<evidence type="ECO:0000313" key="3">
    <source>
        <dbReference type="EMBL" id="RLQ23216.1"/>
    </source>
</evidence>
<name>A0A3L7E128_9GAMM</name>
<dbReference type="GO" id="GO:0016603">
    <property type="term" value="F:glutaminyl-peptide cyclotransferase activity"/>
    <property type="evidence" value="ECO:0007669"/>
    <property type="project" value="InterPro"/>
</dbReference>
<proteinExistence type="predicted"/>
<dbReference type="PANTHER" id="PTHR31270">
    <property type="entry name" value="GLUTAMINYL-PEPTIDE CYCLOTRANSFERASE"/>
    <property type="match status" value="1"/>
</dbReference>
<evidence type="ECO:0000313" key="4">
    <source>
        <dbReference type="Proteomes" id="UP000265509"/>
    </source>
</evidence>
<dbReference type="InterPro" id="IPR011044">
    <property type="entry name" value="Quino_amine_DH_bsu"/>
</dbReference>
<dbReference type="PANTHER" id="PTHR31270:SF1">
    <property type="entry name" value="GLUTAMINYL-PEPTIDE CYCLOTRANSFERASE"/>
    <property type="match status" value="1"/>
</dbReference>
<dbReference type="SUPFAM" id="SSF50969">
    <property type="entry name" value="YVTN repeat-like/Quinoprotein amine dehydrogenase"/>
    <property type="match status" value="1"/>
</dbReference>
<reference evidence="3 4" key="1">
    <citation type="submission" date="2018-07" db="EMBL/GenBank/DDBJ databases">
        <title>Halioglobus sp. genome submission.</title>
        <authorList>
            <person name="Ye M.-Q."/>
            <person name="Du Z.-J."/>
        </authorList>
    </citation>
    <scope>NUCLEOTIDE SEQUENCE [LARGE SCALE GENOMIC DNA]</scope>
    <source>
        <strain evidence="3 4">U0301</strain>
    </source>
</reference>
<dbReference type="Proteomes" id="UP000265509">
    <property type="component" value="Unassembled WGS sequence"/>
</dbReference>
<evidence type="ECO:0000256" key="1">
    <source>
        <dbReference type="SAM" id="MobiDB-lite"/>
    </source>
</evidence>
<dbReference type="InterPro" id="IPR007788">
    <property type="entry name" value="QCT"/>
</dbReference>
<feature type="transmembrane region" description="Helical" evidence="2">
    <location>
        <begin position="43"/>
        <end position="63"/>
    </location>
</feature>
<sequence length="294" mass="33242">MRRTAGQHDLPGAPAPVQRLVPGPVTGPLPYSRPGAQPAVIRLRALLVLLLGPALLATSAWAVEPLDYRVLAKKPQERRNFIQGLEILDGKLYVSSGHYGQSRLMRYNFSDMNLEVSKSLNRRLFAEGVTILGPRLYQLTWRERMMLVFDRQSLEALEWFPIKGQGWGLTNNGEQLIYSDGSDRLHFMSPDTRSVSRSLRVTENGRPLDRINELEWIDGRVWANIWQTDRIVVINPESGVVEASLDLQGLLPASERRPDTDVLNGIARDPADGSIWVTGKRWPWLYKIEVQQGN</sequence>
<accession>A0A3L7E128</accession>
<protein>
    <submittedName>
        <fullName evidence="3">Glutaminyl-peptide cyclotransferase</fullName>
    </submittedName>
</protein>
<evidence type="ECO:0000256" key="2">
    <source>
        <dbReference type="SAM" id="Phobius"/>
    </source>
</evidence>
<dbReference type="OrthoDB" id="9783700at2"/>
<organism evidence="3 4">
    <name type="scientific">Seongchinamella sediminis</name>
    <dbReference type="NCBI Taxonomy" id="2283635"/>
    <lineage>
        <taxon>Bacteria</taxon>
        <taxon>Pseudomonadati</taxon>
        <taxon>Pseudomonadota</taxon>
        <taxon>Gammaproteobacteria</taxon>
        <taxon>Cellvibrionales</taxon>
        <taxon>Halieaceae</taxon>
        <taxon>Seongchinamella</taxon>
    </lineage>
</organism>
<keyword evidence="2" id="KW-1133">Transmembrane helix</keyword>
<dbReference type="Pfam" id="PF05096">
    <property type="entry name" value="Glu_cyclase_2"/>
    <property type="match status" value="1"/>
</dbReference>
<keyword evidence="4" id="KW-1185">Reference proteome</keyword>